<proteinExistence type="predicted"/>
<feature type="compositionally biased region" description="Basic and acidic residues" evidence="1">
    <location>
        <begin position="54"/>
        <end position="84"/>
    </location>
</feature>
<reference evidence="2 3" key="1">
    <citation type="journal article" date="2024" name="Nat. Commun.">
        <title>Phylogenomics reveals the evolutionary origins of lichenization in chlorophyte algae.</title>
        <authorList>
            <person name="Puginier C."/>
            <person name="Libourel C."/>
            <person name="Otte J."/>
            <person name="Skaloud P."/>
            <person name="Haon M."/>
            <person name="Grisel S."/>
            <person name="Petersen M."/>
            <person name="Berrin J.G."/>
            <person name="Delaux P.M."/>
            <person name="Dal Grande F."/>
            <person name="Keller J."/>
        </authorList>
    </citation>
    <scope>NUCLEOTIDE SEQUENCE [LARGE SCALE GENOMIC DNA]</scope>
    <source>
        <strain evidence="2 3">SAG 216-7</strain>
    </source>
</reference>
<protein>
    <submittedName>
        <fullName evidence="2">Uncharacterized protein</fullName>
    </submittedName>
</protein>
<evidence type="ECO:0000256" key="1">
    <source>
        <dbReference type="SAM" id="MobiDB-lite"/>
    </source>
</evidence>
<accession>A0ABR2YQS1</accession>
<evidence type="ECO:0000313" key="3">
    <source>
        <dbReference type="Proteomes" id="UP001491310"/>
    </source>
</evidence>
<dbReference type="Proteomes" id="UP001491310">
    <property type="component" value="Unassembled WGS sequence"/>
</dbReference>
<sequence>MSGKQARRKSVQRRKPLSEREPRTGLLSLLAVAGALVGFAWSKTQNNKKKKGKERREEIRARQNPAKKDGRETKKAKDDKDKDPLVLNYSYFVPDRADKLGMPAQRMTLPSKQGDKP</sequence>
<organism evidence="2 3">
    <name type="scientific">Coccomyxa subellipsoidea</name>
    <dbReference type="NCBI Taxonomy" id="248742"/>
    <lineage>
        <taxon>Eukaryota</taxon>
        <taxon>Viridiplantae</taxon>
        <taxon>Chlorophyta</taxon>
        <taxon>core chlorophytes</taxon>
        <taxon>Trebouxiophyceae</taxon>
        <taxon>Trebouxiophyceae incertae sedis</taxon>
        <taxon>Coccomyxaceae</taxon>
        <taxon>Coccomyxa</taxon>
    </lineage>
</organism>
<dbReference type="EMBL" id="JALJOT010000007">
    <property type="protein sequence ID" value="KAK9909278.1"/>
    <property type="molecule type" value="Genomic_DNA"/>
</dbReference>
<gene>
    <name evidence="2" type="ORF">WJX75_009999</name>
</gene>
<feature type="region of interest" description="Disordered" evidence="1">
    <location>
        <begin position="1"/>
        <end position="25"/>
    </location>
</feature>
<evidence type="ECO:0000313" key="2">
    <source>
        <dbReference type="EMBL" id="KAK9909278.1"/>
    </source>
</evidence>
<feature type="region of interest" description="Disordered" evidence="1">
    <location>
        <begin position="40"/>
        <end position="84"/>
    </location>
</feature>
<name>A0ABR2YQS1_9CHLO</name>
<feature type="region of interest" description="Disordered" evidence="1">
    <location>
        <begin position="98"/>
        <end position="117"/>
    </location>
</feature>
<feature type="compositionally biased region" description="Basic residues" evidence="1">
    <location>
        <begin position="1"/>
        <end position="15"/>
    </location>
</feature>
<comment type="caution">
    <text evidence="2">The sequence shown here is derived from an EMBL/GenBank/DDBJ whole genome shotgun (WGS) entry which is preliminary data.</text>
</comment>
<keyword evidence="3" id="KW-1185">Reference proteome</keyword>